<feature type="region of interest" description="Disordered" evidence="3">
    <location>
        <begin position="466"/>
        <end position="501"/>
    </location>
</feature>
<feature type="compositionally biased region" description="Polar residues" evidence="3">
    <location>
        <begin position="57"/>
        <end position="66"/>
    </location>
</feature>
<dbReference type="CDD" id="cd00024">
    <property type="entry name" value="CD_CSD"/>
    <property type="match status" value="1"/>
</dbReference>
<accession>A0ABR1NQ66</accession>
<feature type="region of interest" description="Disordered" evidence="3">
    <location>
        <begin position="188"/>
        <end position="239"/>
    </location>
</feature>
<dbReference type="InterPro" id="IPR038609">
    <property type="entry name" value="HDA1_su2/3_sf"/>
</dbReference>
<feature type="compositionally biased region" description="Polar residues" evidence="3">
    <location>
        <begin position="338"/>
        <end position="349"/>
    </location>
</feature>
<evidence type="ECO:0000256" key="3">
    <source>
        <dbReference type="SAM" id="MobiDB-lite"/>
    </source>
</evidence>
<feature type="compositionally biased region" description="Basic and acidic residues" evidence="3">
    <location>
        <begin position="19"/>
        <end position="28"/>
    </location>
</feature>
<feature type="compositionally biased region" description="Low complexity" evidence="3">
    <location>
        <begin position="1091"/>
        <end position="1114"/>
    </location>
</feature>
<evidence type="ECO:0000313" key="5">
    <source>
        <dbReference type="Proteomes" id="UP001430848"/>
    </source>
</evidence>
<feature type="region of interest" description="Disordered" evidence="3">
    <location>
        <begin position="1076"/>
        <end position="1142"/>
    </location>
</feature>
<evidence type="ECO:0000256" key="1">
    <source>
        <dbReference type="ARBA" id="ARBA00011353"/>
    </source>
</evidence>
<name>A0ABR1NQ66_DIAER</name>
<feature type="region of interest" description="Disordered" evidence="3">
    <location>
        <begin position="338"/>
        <end position="363"/>
    </location>
</feature>
<feature type="region of interest" description="Disordered" evidence="3">
    <location>
        <begin position="819"/>
        <end position="845"/>
    </location>
</feature>
<comment type="caution">
    <text evidence="4">The sequence shown here is derived from an EMBL/GenBank/DDBJ whole genome shotgun (WGS) entry which is preliminary data.</text>
</comment>
<keyword evidence="2" id="KW-0175">Coiled coil</keyword>
<protein>
    <recommendedName>
        <fullName evidence="6">Chromo domain-containing protein</fullName>
    </recommendedName>
</protein>
<feature type="compositionally biased region" description="Gly residues" evidence="3">
    <location>
        <begin position="1115"/>
        <end position="1126"/>
    </location>
</feature>
<sequence>MRARSQAKAQLAASTRRPGRPELRHDTRQDNVFAIKDIIDEKFIHGKRHYKIDWQDDPNTGESFSPTWEPAENANEDAVRDWERDKQRRALLSLTPEAIAESEPSEASTPAEAPARGIIVELQSKSDFLRSRPDFDLSDVIIVSSSQLSQFPHSSSQIELPPSQFFVASSHPSLDFIADSQPANAVVVESQQTKATPRHPDFSQTTIPDSQDFSTDLSQNPNSASFTGQGSNQPPVGQVTQDVAGASARAATQLPSFDSSIPSRQPGTVLGSFGTHSIPCWEEGDCLEEDDQHGAQTEHSRVESAVSAMDESQVVPSERSAIEELRAIQEAFIPGYQNDTAVDNTTGGQDPNAPPSPVSPSAILNSVEHDSIENLHHADPNHPTVDPISWVHGPPPELFAHSIESQHDPSTMNSNMVSLKQPAAALGAMEELDLSATALKPHVGASLEGSDVPVTVTPSALFTSADLNVPPGLSLRPGGGLPEEAEPGVASSQGQDDTAMRDNQDFDILPSEDSAPNEYLVPIPPAARIRAEVLEFINHHRQEIHAFTTNVYGGDGAQSPDHKNTAKIDEILQHLTDLSNLPPYHKDLSDLSQEEWVRYARDTSSKLSFVYEFLEGLRDAAVEIAILADSGTVLKQLEAIVSQGGFAYRHLRGDWPQIPTGQGSTCRVVLIDTSIEDAQPVHTANIVLAYDQTAEHSGLLEQYKTDSLDKQEPLVFSLVEVYTLEHINRRLSPAMGPFERKQAQAVCLAFLSRHLEDEWMYERIPQPHEMAQDLIRYLVDDEGRFTHPEIRWETWEHQTVPEDVFDRYKAFRGREFSSGNRKRRLSEGDDVSETPKRARIESPPEVSDELRSFLGTNATFTGNMAQVSIEKLEELVLQAKDLKAALDKKGVELRGWVKTVRNFQPKYQQAIRERNIFEEERNKMFKEKEKAQKSLDISQARATKLLEEKQELEARLQELANSDNPNTTAAAQRELDLASSWENAATLERQLAFLKKDVEYARSRYQDASDKAAALGEDNTALKSQVAELEKRASDNVVKLREMSADAARQDAWRLYQDEKTQRLSAERELDRKNDELRNYKSRFGGRETRGSSVPRSPRVRQMSSRNTSPVGDNNGNGGSGSGPGPISGVFGPRSTHLKENF</sequence>
<comment type="subunit">
    <text evidence="1">Component of the NuA4 histone acetyltransferase complex.</text>
</comment>
<dbReference type="SUPFAM" id="SSF54160">
    <property type="entry name" value="Chromo domain-like"/>
    <property type="match status" value="1"/>
</dbReference>
<gene>
    <name evidence="4" type="ORF">SLS63_012841</name>
</gene>
<organism evidence="4 5">
    <name type="scientific">Diaporthe eres</name>
    <name type="common">Phomopsis oblonga</name>
    <dbReference type="NCBI Taxonomy" id="83184"/>
    <lineage>
        <taxon>Eukaryota</taxon>
        <taxon>Fungi</taxon>
        <taxon>Dikarya</taxon>
        <taxon>Ascomycota</taxon>
        <taxon>Pezizomycotina</taxon>
        <taxon>Sordariomycetes</taxon>
        <taxon>Sordariomycetidae</taxon>
        <taxon>Diaporthales</taxon>
        <taxon>Diaporthaceae</taxon>
        <taxon>Diaporthe</taxon>
        <taxon>Diaporthe eres species complex</taxon>
    </lineage>
</organism>
<feature type="compositionally biased region" description="Polar residues" evidence="3">
    <location>
        <begin position="202"/>
        <end position="239"/>
    </location>
</feature>
<evidence type="ECO:0000313" key="4">
    <source>
        <dbReference type="EMBL" id="KAK7711004.1"/>
    </source>
</evidence>
<keyword evidence="5" id="KW-1185">Reference proteome</keyword>
<reference evidence="4 5" key="1">
    <citation type="submission" date="2024-02" db="EMBL/GenBank/DDBJ databases">
        <title>De novo assembly and annotation of 12 fungi associated with fruit tree decline syndrome in Ontario, Canada.</title>
        <authorList>
            <person name="Sulman M."/>
            <person name="Ellouze W."/>
            <person name="Ilyukhin E."/>
        </authorList>
    </citation>
    <scope>NUCLEOTIDE SEQUENCE [LARGE SCALE GENOMIC DNA]</scope>
    <source>
        <strain evidence="4 5">M169</strain>
    </source>
</reference>
<dbReference type="Gene3D" id="2.40.50.40">
    <property type="match status" value="1"/>
</dbReference>
<proteinExistence type="predicted"/>
<dbReference type="Gene3D" id="3.40.50.12360">
    <property type="match status" value="1"/>
</dbReference>
<dbReference type="EMBL" id="JAKNSF020000152">
    <property type="protein sequence ID" value="KAK7711004.1"/>
    <property type="molecule type" value="Genomic_DNA"/>
</dbReference>
<feature type="coiled-coil region" evidence="2">
    <location>
        <begin position="869"/>
        <end position="1032"/>
    </location>
</feature>
<evidence type="ECO:0000256" key="2">
    <source>
        <dbReference type="SAM" id="Coils"/>
    </source>
</evidence>
<dbReference type="InterPro" id="IPR016197">
    <property type="entry name" value="Chromo-like_dom_sf"/>
</dbReference>
<dbReference type="Proteomes" id="UP001430848">
    <property type="component" value="Unassembled WGS sequence"/>
</dbReference>
<evidence type="ECO:0008006" key="6">
    <source>
        <dbReference type="Google" id="ProtNLM"/>
    </source>
</evidence>
<feature type="compositionally biased region" description="Basic and acidic residues" evidence="3">
    <location>
        <begin position="1076"/>
        <end position="1090"/>
    </location>
</feature>
<feature type="region of interest" description="Disordered" evidence="3">
    <location>
        <begin position="54"/>
        <end position="80"/>
    </location>
</feature>
<feature type="region of interest" description="Disordered" evidence="3">
    <location>
        <begin position="1"/>
        <end position="28"/>
    </location>
</feature>
<feature type="compositionally biased region" description="Basic and acidic residues" evidence="3">
    <location>
        <begin position="833"/>
        <end position="842"/>
    </location>
</feature>